<reference evidence="2" key="1">
    <citation type="submission" date="2021-01" db="UniProtKB">
        <authorList>
            <consortium name="EnsemblMetazoa"/>
        </authorList>
    </citation>
    <scope>IDENTIFICATION</scope>
</reference>
<accession>A0A7M6DPK8</accession>
<dbReference type="AlphaFoldDB" id="A0A7M6DPK8"/>
<proteinExistence type="predicted"/>
<dbReference type="RefSeq" id="XP_066922652.1">
    <property type="nucleotide sequence ID" value="XM_067066551.1"/>
</dbReference>
<dbReference type="EnsemblMetazoa" id="CLYHEMT020483.1">
    <property type="protein sequence ID" value="CLYHEMP020483.1"/>
    <property type="gene ID" value="CLYHEMG020483"/>
</dbReference>
<protein>
    <submittedName>
        <fullName evidence="2">Uncharacterized protein</fullName>
    </submittedName>
</protein>
<name>A0A7M6DPK8_9CNID</name>
<feature type="compositionally biased region" description="Acidic residues" evidence="1">
    <location>
        <begin position="88"/>
        <end position="104"/>
    </location>
</feature>
<evidence type="ECO:0000256" key="1">
    <source>
        <dbReference type="SAM" id="MobiDB-lite"/>
    </source>
</evidence>
<evidence type="ECO:0000313" key="2">
    <source>
        <dbReference type="EnsemblMetazoa" id="CLYHEMP020483.1"/>
    </source>
</evidence>
<keyword evidence="3" id="KW-1185">Reference proteome</keyword>
<feature type="compositionally biased region" description="Basic and acidic residues" evidence="1">
    <location>
        <begin position="31"/>
        <end position="55"/>
    </location>
</feature>
<sequence length="190" mass="22062">MGKKGLASGEGKKKKKKEQPPQDEEEIEQQEEQKPTLEDLEKDIALLREKGREDPENVDFVQELRKIQDQMADIMGKDKRPMTAKPGEEEESEEEEEEEEEDPDKEVKDLINKRLTSCMLLALSFESEDSYPEDFYEKLKESAKLDEVTEPITNEERKILNNLLKEKKPEAKKRVKRAGKNKDTAKSPKK</sequence>
<organism evidence="2 3">
    <name type="scientific">Clytia hemisphaerica</name>
    <dbReference type="NCBI Taxonomy" id="252671"/>
    <lineage>
        <taxon>Eukaryota</taxon>
        <taxon>Metazoa</taxon>
        <taxon>Cnidaria</taxon>
        <taxon>Hydrozoa</taxon>
        <taxon>Hydroidolina</taxon>
        <taxon>Leptothecata</taxon>
        <taxon>Obeliida</taxon>
        <taxon>Clytiidae</taxon>
        <taxon>Clytia</taxon>
    </lineage>
</organism>
<dbReference type="GeneID" id="136809980"/>
<feature type="compositionally biased region" description="Basic and acidic residues" evidence="1">
    <location>
        <begin position="180"/>
        <end position="190"/>
    </location>
</feature>
<evidence type="ECO:0000313" key="3">
    <source>
        <dbReference type="Proteomes" id="UP000594262"/>
    </source>
</evidence>
<feature type="compositionally biased region" description="Acidic residues" evidence="1">
    <location>
        <begin position="21"/>
        <end position="30"/>
    </location>
</feature>
<dbReference type="Proteomes" id="UP000594262">
    <property type="component" value="Unplaced"/>
</dbReference>
<feature type="region of interest" description="Disordered" evidence="1">
    <location>
        <begin position="161"/>
        <end position="190"/>
    </location>
</feature>
<feature type="region of interest" description="Disordered" evidence="1">
    <location>
        <begin position="1"/>
        <end position="107"/>
    </location>
</feature>
<feature type="compositionally biased region" description="Basic residues" evidence="1">
    <location>
        <begin position="170"/>
        <end position="179"/>
    </location>
</feature>